<feature type="chain" id="PRO_5020719602" evidence="1">
    <location>
        <begin position="32"/>
        <end position="177"/>
    </location>
</feature>
<comment type="caution">
    <text evidence="2">The sequence shown here is derived from an EMBL/GenBank/DDBJ whole genome shotgun (WGS) entry which is preliminary data.</text>
</comment>
<sequence>MNSIRDNWLRLCASAAICLLLSACASGPSNANYLAIGTRNLNPDESGHPLSLVIHIVQLKQNQAFSRLTPADLTSGKSEKDLLSSEMIDSTELVLLPGSKSDINATISPDAKYIGVIGYFRQPDPYFWRLLFDADMVRVAGVNLLADRCFLRPTLPPRLDMPGQPKIFKPDCSMSSR</sequence>
<dbReference type="RefSeq" id="WP_133684288.1">
    <property type="nucleotide sequence ID" value="NZ_SNZP01000024.1"/>
</dbReference>
<protein>
    <submittedName>
        <fullName evidence="2">Type VI secretion system protein VasD</fullName>
    </submittedName>
</protein>
<gene>
    <name evidence="2" type="ORF">DFP86_1245</name>
</gene>
<organism evidence="2 3">
    <name type="scientific">Paludibacterium purpuratum</name>
    <dbReference type="NCBI Taxonomy" id="1144873"/>
    <lineage>
        <taxon>Bacteria</taxon>
        <taxon>Pseudomonadati</taxon>
        <taxon>Pseudomonadota</taxon>
        <taxon>Betaproteobacteria</taxon>
        <taxon>Neisseriales</taxon>
        <taxon>Chromobacteriaceae</taxon>
        <taxon>Paludibacterium</taxon>
    </lineage>
</organism>
<dbReference type="InterPro" id="IPR017734">
    <property type="entry name" value="T6SS_SciN"/>
</dbReference>
<accession>A0A4R7AU07</accession>
<dbReference type="AlphaFoldDB" id="A0A4R7AU07"/>
<dbReference type="NCBIfam" id="TIGR03352">
    <property type="entry name" value="VI_chp_3"/>
    <property type="match status" value="1"/>
</dbReference>
<dbReference type="OrthoDB" id="8752321at2"/>
<dbReference type="Pfam" id="PF12790">
    <property type="entry name" value="T6SS-SciN"/>
    <property type="match status" value="1"/>
</dbReference>
<evidence type="ECO:0000313" key="2">
    <source>
        <dbReference type="EMBL" id="TDR70275.1"/>
    </source>
</evidence>
<evidence type="ECO:0000256" key="1">
    <source>
        <dbReference type="SAM" id="SignalP"/>
    </source>
</evidence>
<dbReference type="InterPro" id="IPR038706">
    <property type="entry name" value="Type_VI_SciN-like_sf"/>
</dbReference>
<dbReference type="EMBL" id="SNZP01000024">
    <property type="protein sequence ID" value="TDR70275.1"/>
    <property type="molecule type" value="Genomic_DNA"/>
</dbReference>
<keyword evidence="1" id="KW-0732">Signal</keyword>
<name>A0A4R7AU07_9NEIS</name>
<evidence type="ECO:0000313" key="3">
    <source>
        <dbReference type="Proteomes" id="UP000295611"/>
    </source>
</evidence>
<keyword evidence="3" id="KW-1185">Reference proteome</keyword>
<dbReference type="PANTHER" id="PTHR37625:SF4">
    <property type="entry name" value="OUTER MEMBRANE LIPOPROTEIN"/>
    <property type="match status" value="1"/>
</dbReference>
<feature type="signal peptide" evidence="1">
    <location>
        <begin position="1"/>
        <end position="31"/>
    </location>
</feature>
<dbReference type="Gene3D" id="2.60.40.4150">
    <property type="entry name" value="Type VI secretion system, lipoprotein SciN"/>
    <property type="match status" value="1"/>
</dbReference>
<dbReference type="Proteomes" id="UP000295611">
    <property type="component" value="Unassembled WGS sequence"/>
</dbReference>
<reference evidence="2 3" key="1">
    <citation type="submission" date="2019-03" db="EMBL/GenBank/DDBJ databases">
        <title>Genomic Encyclopedia of Type Strains, Phase III (KMG-III): the genomes of soil and plant-associated and newly described type strains.</title>
        <authorList>
            <person name="Whitman W."/>
        </authorList>
    </citation>
    <scope>NUCLEOTIDE SEQUENCE [LARGE SCALE GENOMIC DNA]</scope>
    <source>
        <strain evidence="2 3">CECT 8976</strain>
    </source>
</reference>
<proteinExistence type="predicted"/>
<dbReference type="PROSITE" id="PS51257">
    <property type="entry name" value="PROKAR_LIPOPROTEIN"/>
    <property type="match status" value="1"/>
</dbReference>
<dbReference type="PANTHER" id="PTHR37625">
    <property type="entry name" value="OUTER MEMBRANE LIPOPROTEIN-RELATED"/>
    <property type="match status" value="1"/>
</dbReference>